<name>A0A6J4KKY5_9BACT</name>
<organism evidence="2">
    <name type="scientific">uncultured Gemmatimonadaceae bacterium</name>
    <dbReference type="NCBI Taxonomy" id="246130"/>
    <lineage>
        <taxon>Bacteria</taxon>
        <taxon>Pseudomonadati</taxon>
        <taxon>Gemmatimonadota</taxon>
        <taxon>Gemmatimonadia</taxon>
        <taxon>Gemmatimonadales</taxon>
        <taxon>Gemmatimonadaceae</taxon>
        <taxon>environmental samples</taxon>
    </lineage>
</organism>
<accession>A0A6J4KKY5</accession>
<feature type="non-terminal residue" evidence="2">
    <location>
        <position position="1"/>
    </location>
</feature>
<dbReference type="EMBL" id="CADCTX010000249">
    <property type="protein sequence ID" value="CAA9308924.1"/>
    <property type="molecule type" value="Genomic_DNA"/>
</dbReference>
<gene>
    <name evidence="2" type="ORF">AVDCRST_MAG40-851</name>
</gene>
<sequence>VDGGGQENWRREPRRAGRGGSRAAGQVVGRNVRL</sequence>
<proteinExistence type="predicted"/>
<protein>
    <submittedName>
        <fullName evidence="2">Uncharacterized protein</fullName>
    </submittedName>
</protein>
<reference evidence="2" key="1">
    <citation type="submission" date="2020-02" db="EMBL/GenBank/DDBJ databases">
        <authorList>
            <person name="Meier V. D."/>
        </authorList>
    </citation>
    <scope>NUCLEOTIDE SEQUENCE</scope>
    <source>
        <strain evidence="2">AVDCRST_MAG40</strain>
    </source>
</reference>
<evidence type="ECO:0000313" key="2">
    <source>
        <dbReference type="EMBL" id="CAA9308924.1"/>
    </source>
</evidence>
<feature type="non-terminal residue" evidence="2">
    <location>
        <position position="34"/>
    </location>
</feature>
<feature type="compositionally biased region" description="Low complexity" evidence="1">
    <location>
        <begin position="21"/>
        <end position="34"/>
    </location>
</feature>
<dbReference type="AlphaFoldDB" id="A0A6J4KKY5"/>
<feature type="region of interest" description="Disordered" evidence="1">
    <location>
        <begin position="1"/>
        <end position="34"/>
    </location>
</feature>
<evidence type="ECO:0000256" key="1">
    <source>
        <dbReference type="SAM" id="MobiDB-lite"/>
    </source>
</evidence>